<dbReference type="Gene3D" id="3.40.50.880">
    <property type="match status" value="1"/>
</dbReference>
<dbReference type="SMART" id="SM00342">
    <property type="entry name" value="HTH_ARAC"/>
    <property type="match status" value="1"/>
</dbReference>
<dbReference type="PRINTS" id="PR00032">
    <property type="entry name" value="HTHARAC"/>
</dbReference>
<dbReference type="InterPro" id="IPR009057">
    <property type="entry name" value="Homeodomain-like_sf"/>
</dbReference>
<gene>
    <name evidence="5" type="ORF">METZ01_LOCUS169381</name>
</gene>
<evidence type="ECO:0000313" key="5">
    <source>
        <dbReference type="EMBL" id="SVB16527.1"/>
    </source>
</evidence>
<dbReference type="SUPFAM" id="SSF46689">
    <property type="entry name" value="Homeodomain-like"/>
    <property type="match status" value="2"/>
</dbReference>
<organism evidence="5">
    <name type="scientific">marine metagenome</name>
    <dbReference type="NCBI Taxonomy" id="408172"/>
    <lineage>
        <taxon>unclassified sequences</taxon>
        <taxon>metagenomes</taxon>
        <taxon>ecological metagenomes</taxon>
    </lineage>
</organism>
<dbReference type="AlphaFoldDB" id="A0A382BTI5"/>
<dbReference type="CDD" id="cd03136">
    <property type="entry name" value="GATase1_AraC_ArgR_like"/>
    <property type="match status" value="1"/>
</dbReference>
<dbReference type="InterPro" id="IPR029062">
    <property type="entry name" value="Class_I_gatase-like"/>
</dbReference>
<dbReference type="GO" id="GO:0043565">
    <property type="term" value="F:sequence-specific DNA binding"/>
    <property type="evidence" value="ECO:0007669"/>
    <property type="project" value="InterPro"/>
</dbReference>
<evidence type="ECO:0000256" key="2">
    <source>
        <dbReference type="ARBA" id="ARBA00023125"/>
    </source>
</evidence>
<evidence type="ECO:0000256" key="3">
    <source>
        <dbReference type="ARBA" id="ARBA00023163"/>
    </source>
</evidence>
<dbReference type="GO" id="GO:0003700">
    <property type="term" value="F:DNA-binding transcription factor activity"/>
    <property type="evidence" value="ECO:0007669"/>
    <property type="project" value="InterPro"/>
</dbReference>
<dbReference type="Pfam" id="PF12833">
    <property type="entry name" value="HTH_18"/>
    <property type="match status" value="1"/>
</dbReference>
<keyword evidence="3" id="KW-0804">Transcription</keyword>
<dbReference type="PANTHER" id="PTHR46796">
    <property type="entry name" value="HTH-TYPE TRANSCRIPTIONAL ACTIVATOR RHAS-RELATED"/>
    <property type="match status" value="1"/>
</dbReference>
<dbReference type="Gene3D" id="1.10.10.60">
    <property type="entry name" value="Homeodomain-like"/>
    <property type="match status" value="1"/>
</dbReference>
<dbReference type="InterPro" id="IPR002818">
    <property type="entry name" value="DJ-1/PfpI"/>
</dbReference>
<reference evidence="5" key="1">
    <citation type="submission" date="2018-05" db="EMBL/GenBank/DDBJ databases">
        <authorList>
            <person name="Lanie J.A."/>
            <person name="Ng W.-L."/>
            <person name="Kazmierczak K.M."/>
            <person name="Andrzejewski T.M."/>
            <person name="Davidsen T.M."/>
            <person name="Wayne K.J."/>
            <person name="Tettelin H."/>
            <person name="Glass J.I."/>
            <person name="Rusch D."/>
            <person name="Podicherti R."/>
            <person name="Tsui H.-C.T."/>
            <person name="Winkler M.E."/>
        </authorList>
    </citation>
    <scope>NUCLEOTIDE SEQUENCE</scope>
</reference>
<feature type="non-terminal residue" evidence="5">
    <location>
        <position position="1"/>
    </location>
</feature>
<dbReference type="EMBL" id="UINC01031071">
    <property type="protein sequence ID" value="SVB16527.1"/>
    <property type="molecule type" value="Genomic_DNA"/>
</dbReference>
<dbReference type="SUPFAM" id="SSF52317">
    <property type="entry name" value="Class I glutamine amidotransferase-like"/>
    <property type="match status" value="1"/>
</dbReference>
<dbReference type="InterPro" id="IPR020449">
    <property type="entry name" value="Tscrpt_reg_AraC-type_HTH"/>
</dbReference>
<accession>A0A382BTI5</accession>
<dbReference type="InterPro" id="IPR050204">
    <property type="entry name" value="AraC_XylS_family_regulators"/>
</dbReference>
<proteinExistence type="predicted"/>
<dbReference type="Pfam" id="PF01965">
    <property type="entry name" value="DJ-1_PfpI"/>
    <property type="match status" value="1"/>
</dbReference>
<evidence type="ECO:0000256" key="1">
    <source>
        <dbReference type="ARBA" id="ARBA00023015"/>
    </source>
</evidence>
<dbReference type="InterPro" id="IPR018062">
    <property type="entry name" value="HTH_AraC-typ_CS"/>
</dbReference>
<evidence type="ECO:0000259" key="4">
    <source>
        <dbReference type="PROSITE" id="PS01124"/>
    </source>
</evidence>
<feature type="domain" description="HTH araC/xylS-type" evidence="4">
    <location>
        <begin position="131"/>
        <end position="228"/>
    </location>
</feature>
<keyword evidence="2" id="KW-0238">DNA-binding</keyword>
<dbReference type="InterPro" id="IPR018060">
    <property type="entry name" value="HTH_AraC"/>
</dbReference>
<sequence>KDTKLFQWLRTLSRCGVNLGGVSGGPVILASAGVMEGRRMTVHWEHAAALAESRTGLMIERSLYVIDRDRFTCAGGIAPLDMMHALLSEHHGPAFARQVSDWFMHTDVRSASGPQRAGLVERYGTTNPPIIRAIEAMENRIADPLELTQLAKLSEISPRQLNRLFRSKMEQSTMNFYCKLRLEKARKLLKQSTLTITEIALANGFSSSAHFAHSFRRTFGSTPSSLRR</sequence>
<dbReference type="PROSITE" id="PS01124">
    <property type="entry name" value="HTH_ARAC_FAMILY_2"/>
    <property type="match status" value="1"/>
</dbReference>
<name>A0A382BTI5_9ZZZZ</name>
<dbReference type="PANTHER" id="PTHR46796:SF6">
    <property type="entry name" value="ARAC SUBFAMILY"/>
    <property type="match status" value="1"/>
</dbReference>
<protein>
    <recommendedName>
        <fullName evidence="4">HTH araC/xylS-type domain-containing protein</fullName>
    </recommendedName>
</protein>
<keyword evidence="1" id="KW-0805">Transcription regulation</keyword>
<dbReference type="PROSITE" id="PS00041">
    <property type="entry name" value="HTH_ARAC_FAMILY_1"/>
    <property type="match status" value="1"/>
</dbReference>